<protein>
    <submittedName>
        <fullName evidence="2">Uncharacterized protein</fullName>
    </submittedName>
</protein>
<accession>A0A6A7B9G2</accession>
<reference evidence="2" key="1">
    <citation type="submission" date="2020-01" db="EMBL/GenBank/DDBJ databases">
        <authorList>
            <consortium name="DOE Joint Genome Institute"/>
            <person name="Haridas S."/>
            <person name="Albert R."/>
            <person name="Binder M."/>
            <person name="Bloem J."/>
            <person name="Labutti K."/>
            <person name="Salamov A."/>
            <person name="Andreopoulos B."/>
            <person name="Baker S.E."/>
            <person name="Barry K."/>
            <person name="Bills G."/>
            <person name="Bluhm B.H."/>
            <person name="Cannon C."/>
            <person name="Castanera R."/>
            <person name="Culley D.E."/>
            <person name="Daum C."/>
            <person name="Ezra D."/>
            <person name="Gonzalez J.B."/>
            <person name="Henrissat B."/>
            <person name="Kuo A."/>
            <person name="Liang C."/>
            <person name="Lipzen A."/>
            <person name="Lutzoni F."/>
            <person name="Magnuson J."/>
            <person name="Mondo S."/>
            <person name="Nolan M."/>
            <person name="Ohm R."/>
            <person name="Pangilinan J."/>
            <person name="Park H.-J."/>
            <person name="Ramirez L."/>
            <person name="Alfaro M."/>
            <person name="Sun H."/>
            <person name="Tritt A."/>
            <person name="Yoshinaga Y."/>
            <person name="Zwiers L.-H."/>
            <person name="Turgeon B.G."/>
            <person name="Goodwin S.B."/>
            <person name="Spatafora J.W."/>
            <person name="Crous P.W."/>
            <person name="Grigoriev I.V."/>
        </authorList>
    </citation>
    <scope>NUCLEOTIDE SEQUENCE</scope>
    <source>
        <strain evidence="2">IPT5</strain>
    </source>
</reference>
<keyword evidence="3" id="KW-1185">Reference proteome</keyword>
<feature type="non-terminal residue" evidence="2">
    <location>
        <position position="289"/>
    </location>
</feature>
<dbReference type="AlphaFoldDB" id="A0A6A7B9G2"/>
<organism evidence="2 3">
    <name type="scientific">Plenodomus tracheiphilus IPT5</name>
    <dbReference type="NCBI Taxonomy" id="1408161"/>
    <lineage>
        <taxon>Eukaryota</taxon>
        <taxon>Fungi</taxon>
        <taxon>Dikarya</taxon>
        <taxon>Ascomycota</taxon>
        <taxon>Pezizomycotina</taxon>
        <taxon>Dothideomycetes</taxon>
        <taxon>Pleosporomycetidae</taxon>
        <taxon>Pleosporales</taxon>
        <taxon>Pleosporineae</taxon>
        <taxon>Leptosphaeriaceae</taxon>
        <taxon>Plenodomus</taxon>
    </lineage>
</organism>
<evidence type="ECO:0000313" key="3">
    <source>
        <dbReference type="Proteomes" id="UP000799423"/>
    </source>
</evidence>
<dbReference type="Proteomes" id="UP000799423">
    <property type="component" value="Unassembled WGS sequence"/>
</dbReference>
<feature type="region of interest" description="Disordered" evidence="1">
    <location>
        <begin position="263"/>
        <end position="289"/>
    </location>
</feature>
<feature type="non-terminal residue" evidence="2">
    <location>
        <position position="1"/>
    </location>
</feature>
<evidence type="ECO:0000313" key="2">
    <source>
        <dbReference type="EMBL" id="KAF2851059.1"/>
    </source>
</evidence>
<proteinExistence type="predicted"/>
<dbReference type="EMBL" id="MU006304">
    <property type="protein sequence ID" value="KAF2851059.1"/>
    <property type="molecule type" value="Genomic_DNA"/>
</dbReference>
<evidence type="ECO:0000256" key="1">
    <source>
        <dbReference type="SAM" id="MobiDB-lite"/>
    </source>
</evidence>
<dbReference type="OrthoDB" id="409136at2759"/>
<name>A0A6A7B9G2_9PLEO</name>
<gene>
    <name evidence="2" type="ORF">T440DRAFT_373212</name>
</gene>
<sequence>KRLNTRRTVRMDDWVQQSDISARLVEFDPAYLHGLAQTALSSARAGRTAMARGGSSSSMMAAGPLVHVDALDALDAIDAIDTAASLPSLCSHAGTDTDTDTDATPTATSISTGLASHLAGVALLEERSGILTVPPAPACPPIYECAFWFLGCGALFAARHEWETHCLSHFRGQEPPRSVQCPLCAWSAARDDGAHAWHLRMQHLADAHTMRGQTLRTSRPDFRLFQHLWQKRLIDDHDLKELQGGNHNLTRLPGNYVETNVRPGARRRDRASQRTQHVAANRQPAPRRA</sequence>